<keyword evidence="10 12" id="KW-0408">Iron</keyword>
<feature type="transmembrane region" description="Helical" evidence="12">
    <location>
        <begin position="314"/>
        <end position="339"/>
    </location>
</feature>
<dbReference type="InterPro" id="IPR002585">
    <property type="entry name" value="Cyt-d_ubiquinol_oxidase_su_1"/>
</dbReference>
<keyword evidence="3 12" id="KW-0813">Transport</keyword>
<gene>
    <name evidence="13" type="ORF">LZC95_42075</name>
</gene>
<protein>
    <submittedName>
        <fullName evidence="13">Cytochrome ubiquinol oxidase subunit I</fullName>
    </submittedName>
</protein>
<evidence type="ECO:0000256" key="11">
    <source>
        <dbReference type="ARBA" id="ARBA00023136"/>
    </source>
</evidence>
<evidence type="ECO:0000256" key="5">
    <source>
        <dbReference type="ARBA" id="ARBA00022617"/>
    </source>
</evidence>
<feature type="transmembrane region" description="Helical" evidence="12">
    <location>
        <begin position="216"/>
        <end position="233"/>
    </location>
</feature>
<reference evidence="13 14" key="1">
    <citation type="submission" date="2021-12" db="EMBL/GenBank/DDBJ databases">
        <title>Discovery of the Pendulisporaceae a myxobacterial family with distinct sporulation behavior and unique specialized metabolism.</title>
        <authorList>
            <person name="Garcia R."/>
            <person name="Popoff A."/>
            <person name="Bader C.D."/>
            <person name="Loehr J."/>
            <person name="Walesch S."/>
            <person name="Walt C."/>
            <person name="Boldt J."/>
            <person name="Bunk B."/>
            <person name="Haeckl F.J.F.P.J."/>
            <person name="Gunesch A.P."/>
            <person name="Birkelbach J."/>
            <person name="Nuebel U."/>
            <person name="Pietschmann T."/>
            <person name="Bach T."/>
            <person name="Mueller R."/>
        </authorList>
    </citation>
    <scope>NUCLEOTIDE SEQUENCE [LARGE SCALE GENOMIC DNA]</scope>
    <source>
        <strain evidence="13 14">MSr12523</strain>
    </source>
</reference>
<comment type="subcellular location">
    <subcellularLocation>
        <location evidence="1">Cell membrane</location>
        <topology evidence="1">Multi-pass membrane protein</topology>
    </subcellularLocation>
</comment>
<evidence type="ECO:0000256" key="8">
    <source>
        <dbReference type="ARBA" id="ARBA00022982"/>
    </source>
</evidence>
<evidence type="ECO:0000313" key="14">
    <source>
        <dbReference type="Proteomes" id="UP001379533"/>
    </source>
</evidence>
<keyword evidence="6 12" id="KW-0812">Transmembrane</keyword>
<evidence type="ECO:0000313" key="13">
    <source>
        <dbReference type="EMBL" id="WXA93028.1"/>
    </source>
</evidence>
<evidence type="ECO:0000256" key="7">
    <source>
        <dbReference type="ARBA" id="ARBA00022723"/>
    </source>
</evidence>
<keyword evidence="7 12" id="KW-0479">Metal-binding</keyword>
<keyword evidence="11 12" id="KW-0472">Membrane</keyword>
<accession>A0ABZ2K2T9</accession>
<feature type="transmembrane region" description="Helical" evidence="12">
    <location>
        <begin position="185"/>
        <end position="204"/>
    </location>
</feature>
<evidence type="ECO:0000256" key="4">
    <source>
        <dbReference type="ARBA" id="ARBA00022475"/>
    </source>
</evidence>
<keyword evidence="5 12" id="KW-0349">Heme</keyword>
<feature type="transmembrane region" description="Helical" evidence="12">
    <location>
        <begin position="60"/>
        <end position="80"/>
    </location>
</feature>
<name>A0ABZ2K2T9_9BACT</name>
<dbReference type="PANTHER" id="PTHR30365:SF14">
    <property type="entry name" value="CYTOCHROME BD MENAQUINOL OXIDASE SUBUNIT I-RELATED"/>
    <property type="match status" value="1"/>
</dbReference>
<keyword evidence="14" id="KW-1185">Reference proteome</keyword>
<dbReference type="PANTHER" id="PTHR30365">
    <property type="entry name" value="CYTOCHROME D UBIQUINOL OXIDASE"/>
    <property type="match status" value="1"/>
</dbReference>
<evidence type="ECO:0000256" key="9">
    <source>
        <dbReference type="ARBA" id="ARBA00022989"/>
    </source>
</evidence>
<sequence length="448" mass="48478">MDALTAARAQMEVSLGFHMIFAALGIALPGFMCVAEALYLRTGRPHYLALAKRWSKATSLLFAIGAVSGTALSFELGLLWPRFMEFSGGIIGSAFALEGYAFFVEAIFIGLYLYGWDRISPRAHWFCGLAVTLSGTASGVLVLAANAWMQAPRGFDLVDGRAVNIDPWGPFQSPSWLPMSLHMTLAAYVAVAFAIAGVYAKGILRGKADDEHRSALRLAMIVGAVAAVLQLPSGDIAARVAAEHQPAKLAAMEAHYETRRGAPFMLGGFADDATETVHYGIEIPYALSLLIGHDPNTEVTGLDRIPRDERPPTALVHIAFDVMVASGMGLIAVSLGYWLMRWRARREEGWTAPKWLLSTLVWASPLGFLAIEAGWMVSEVGRQPWVIFKVMRTRDAVTPAAGVELTFALFVLLYAALGATLVFFLRRMARRTAETAETTATAEAAHGA</sequence>
<dbReference type="RefSeq" id="WP_394843627.1">
    <property type="nucleotide sequence ID" value="NZ_CP089982.1"/>
</dbReference>
<feature type="transmembrane region" description="Helical" evidence="12">
    <location>
        <begin position="126"/>
        <end position="149"/>
    </location>
</feature>
<feature type="transmembrane region" description="Helical" evidence="12">
    <location>
        <begin position="397"/>
        <end position="425"/>
    </location>
</feature>
<dbReference type="PIRSF" id="PIRSF006446">
    <property type="entry name" value="Cyt_quinol_oxidase_1"/>
    <property type="match status" value="1"/>
</dbReference>
<dbReference type="Proteomes" id="UP001379533">
    <property type="component" value="Chromosome"/>
</dbReference>
<evidence type="ECO:0000256" key="3">
    <source>
        <dbReference type="ARBA" id="ARBA00022448"/>
    </source>
</evidence>
<keyword evidence="8 12" id="KW-0249">Electron transport</keyword>
<proteinExistence type="inferred from homology"/>
<keyword evidence="4 12" id="KW-1003">Cell membrane</keyword>
<evidence type="ECO:0000256" key="2">
    <source>
        <dbReference type="ARBA" id="ARBA00009819"/>
    </source>
</evidence>
<organism evidence="13 14">
    <name type="scientific">Pendulispora brunnea</name>
    <dbReference type="NCBI Taxonomy" id="2905690"/>
    <lineage>
        <taxon>Bacteria</taxon>
        <taxon>Pseudomonadati</taxon>
        <taxon>Myxococcota</taxon>
        <taxon>Myxococcia</taxon>
        <taxon>Myxococcales</taxon>
        <taxon>Sorangiineae</taxon>
        <taxon>Pendulisporaceae</taxon>
        <taxon>Pendulispora</taxon>
    </lineage>
</organism>
<evidence type="ECO:0000256" key="6">
    <source>
        <dbReference type="ARBA" id="ARBA00022692"/>
    </source>
</evidence>
<evidence type="ECO:0000256" key="1">
    <source>
        <dbReference type="ARBA" id="ARBA00004651"/>
    </source>
</evidence>
<keyword evidence="9 12" id="KW-1133">Transmembrane helix</keyword>
<feature type="transmembrane region" description="Helical" evidence="12">
    <location>
        <begin position="355"/>
        <end position="377"/>
    </location>
</feature>
<dbReference type="Pfam" id="PF01654">
    <property type="entry name" value="Cyt_bd_oxida_I"/>
    <property type="match status" value="1"/>
</dbReference>
<comment type="similarity">
    <text evidence="2 12">Belongs to the cytochrome ubiquinol oxidase subunit 1 family.</text>
</comment>
<evidence type="ECO:0000256" key="10">
    <source>
        <dbReference type="ARBA" id="ARBA00023004"/>
    </source>
</evidence>
<dbReference type="EMBL" id="CP089982">
    <property type="protein sequence ID" value="WXA93028.1"/>
    <property type="molecule type" value="Genomic_DNA"/>
</dbReference>
<feature type="transmembrane region" description="Helical" evidence="12">
    <location>
        <begin position="20"/>
        <end position="40"/>
    </location>
</feature>
<evidence type="ECO:0000256" key="12">
    <source>
        <dbReference type="PIRNR" id="PIRNR006446"/>
    </source>
</evidence>
<feature type="transmembrane region" description="Helical" evidence="12">
    <location>
        <begin position="86"/>
        <end position="114"/>
    </location>
</feature>